<organism evidence="2 3">
    <name type="scientific">Micromonospora inyonensis</name>
    <dbReference type="NCBI Taxonomy" id="47866"/>
    <lineage>
        <taxon>Bacteria</taxon>
        <taxon>Bacillati</taxon>
        <taxon>Actinomycetota</taxon>
        <taxon>Actinomycetes</taxon>
        <taxon>Micromonosporales</taxon>
        <taxon>Micromonosporaceae</taxon>
        <taxon>Micromonospora</taxon>
    </lineage>
</organism>
<dbReference type="AlphaFoldDB" id="A0A1C6RGF1"/>
<protein>
    <submittedName>
        <fullName evidence="2">Uncharacterized protein</fullName>
    </submittedName>
</protein>
<reference evidence="3" key="1">
    <citation type="submission" date="2016-06" db="EMBL/GenBank/DDBJ databases">
        <authorList>
            <person name="Varghese N."/>
        </authorList>
    </citation>
    <scope>NUCLEOTIDE SEQUENCE [LARGE SCALE GENOMIC DNA]</scope>
    <source>
        <strain evidence="3">DSM 46123</strain>
    </source>
</reference>
<accession>A0A1C6RGF1</accession>
<proteinExistence type="predicted"/>
<feature type="region of interest" description="Disordered" evidence="1">
    <location>
        <begin position="24"/>
        <end position="64"/>
    </location>
</feature>
<evidence type="ECO:0000256" key="1">
    <source>
        <dbReference type="SAM" id="MobiDB-lite"/>
    </source>
</evidence>
<feature type="compositionally biased region" description="Basic and acidic residues" evidence="1">
    <location>
        <begin position="44"/>
        <end position="64"/>
    </location>
</feature>
<dbReference type="Proteomes" id="UP000198906">
    <property type="component" value="Unassembled WGS sequence"/>
</dbReference>
<sequence>MGSRIRLVTSTALRAATLAASGVEVGGRPGRTADGIASRSGRSFRLDGSDQPSESDRSWRWSAG</sequence>
<keyword evidence="3" id="KW-1185">Reference proteome</keyword>
<gene>
    <name evidence="2" type="ORF">GA0074694_1529</name>
</gene>
<dbReference type="STRING" id="47866.GA0074694_1529"/>
<evidence type="ECO:0000313" key="3">
    <source>
        <dbReference type="Proteomes" id="UP000198906"/>
    </source>
</evidence>
<evidence type="ECO:0000313" key="2">
    <source>
        <dbReference type="EMBL" id="SCL16189.1"/>
    </source>
</evidence>
<dbReference type="EMBL" id="FMHU01000001">
    <property type="protein sequence ID" value="SCL16189.1"/>
    <property type="molecule type" value="Genomic_DNA"/>
</dbReference>
<name>A0A1C6RGF1_9ACTN</name>